<evidence type="ECO:0000256" key="7">
    <source>
        <dbReference type="ARBA" id="ARBA00023166"/>
    </source>
</evidence>
<dbReference type="PROSITE" id="PS00198">
    <property type="entry name" value="4FE4S_FER_1"/>
    <property type="match status" value="1"/>
</dbReference>
<evidence type="ECO:0000256" key="9">
    <source>
        <dbReference type="ARBA" id="ARBA00023235"/>
    </source>
</evidence>
<proteinExistence type="predicted"/>
<evidence type="ECO:0000256" key="4">
    <source>
        <dbReference type="ARBA" id="ARBA00022827"/>
    </source>
</evidence>
<dbReference type="InterPro" id="IPR017900">
    <property type="entry name" value="4Fe4S_Fe_S_CS"/>
</dbReference>
<dbReference type="EMBL" id="JRKL02000522">
    <property type="protein sequence ID" value="KAF3970545.1"/>
    <property type="molecule type" value="Genomic_DNA"/>
</dbReference>
<dbReference type="EC" id="1.1.3.6" evidence="12"/>
<dbReference type="InterPro" id="IPR000172">
    <property type="entry name" value="GMC_OxRdtase_N"/>
</dbReference>
<keyword evidence="6" id="KW-0443">Lipid metabolism</keyword>
<dbReference type="Pfam" id="PF00732">
    <property type="entry name" value="GMC_oxred_N"/>
    <property type="match status" value="1"/>
</dbReference>
<evidence type="ECO:0000256" key="5">
    <source>
        <dbReference type="ARBA" id="ARBA00023002"/>
    </source>
</evidence>
<sequence length="510" mass="56414">MKIQAELEGRLGDGEEDGYDAVVVGSGYGGSVAACRMSIAGLKVCLIEKGRRWEAQDFPTDSFKIMSTVRMENRDLGIRFGPKDALFQVYEQNDSLAAVACGLGGGSLVNAGVMLPTPVCARRNPKWPKEWEGDWDHCEASAVAMLRTQSIPIKFHAAKVLGEIVDEQIENLFETSVKLSMNFDLEESMANSKTPQKMDSCLACGNCLAGCPYNAKSSTDKNYLVSAIQLECLAQLRYFSDRKQLSKIPFQERPGPAISSSYTSSLGFTIQNAVLPTAYPHLLFKGITTYGWPTGYWFFHGTIDKIRHIIGGCNASSDPSYGVCNPSGQVFNPESSVMVHPGLYICDASLIPCSVGINPSFTIATAAEYVSKHLVQHVLKHKKVETAYQNPHSISNKNTKSGWRSMVMFKETMRGYVGGMPCTAYVKMKMNSQEQKGFSEWKSCISNCYPFLRGKVGGYVEFKAIEKDKLHIIDAKVSLCEVDYRAPYTVHTLYALSSSPCSFFWFKIYS</sequence>
<organism evidence="16 17">
    <name type="scientific">Castanea mollissima</name>
    <name type="common">Chinese chestnut</name>
    <dbReference type="NCBI Taxonomy" id="60419"/>
    <lineage>
        <taxon>Eukaryota</taxon>
        <taxon>Viridiplantae</taxon>
        <taxon>Streptophyta</taxon>
        <taxon>Embryophyta</taxon>
        <taxon>Tracheophyta</taxon>
        <taxon>Spermatophyta</taxon>
        <taxon>Magnoliopsida</taxon>
        <taxon>eudicotyledons</taxon>
        <taxon>Gunneridae</taxon>
        <taxon>Pentapetalae</taxon>
        <taxon>rosids</taxon>
        <taxon>fabids</taxon>
        <taxon>Fagales</taxon>
        <taxon>Fagaceae</taxon>
        <taxon>Castanea</taxon>
    </lineage>
</organism>
<accession>A0A8J4RJ45</accession>
<comment type="cofactor">
    <cofactor evidence="1">
        <name>FAD</name>
        <dbReference type="ChEBI" id="CHEBI:57692"/>
    </cofactor>
</comment>
<keyword evidence="17" id="KW-1185">Reference proteome</keyword>
<evidence type="ECO:0000256" key="14">
    <source>
        <dbReference type="ARBA" id="ARBA00049778"/>
    </source>
</evidence>
<dbReference type="GO" id="GO:0008203">
    <property type="term" value="P:cholesterol metabolic process"/>
    <property type="evidence" value="ECO:0007669"/>
    <property type="project" value="UniProtKB-KW"/>
</dbReference>
<comment type="pathway">
    <text evidence="11">Steroid metabolism; cholesterol degradation.</text>
</comment>
<keyword evidence="9" id="KW-0413">Isomerase</keyword>
<dbReference type="GO" id="GO:0050660">
    <property type="term" value="F:flavin adenine dinucleotide binding"/>
    <property type="evidence" value="ECO:0007669"/>
    <property type="project" value="InterPro"/>
</dbReference>
<dbReference type="AlphaFoldDB" id="A0A8J4RJ45"/>
<keyword evidence="2" id="KW-0153">Cholesterol metabolism</keyword>
<keyword evidence="4" id="KW-0274">FAD</keyword>
<evidence type="ECO:0000256" key="6">
    <source>
        <dbReference type="ARBA" id="ARBA00023098"/>
    </source>
</evidence>
<reference evidence="16" key="1">
    <citation type="submission" date="2020-03" db="EMBL/GenBank/DDBJ databases">
        <title>Castanea mollissima Vanexum genome sequencing.</title>
        <authorList>
            <person name="Staton M."/>
        </authorList>
    </citation>
    <scope>NUCLEOTIDE SEQUENCE</scope>
    <source>
        <tissue evidence="16">Leaf</tissue>
    </source>
</reference>
<evidence type="ECO:0000259" key="15">
    <source>
        <dbReference type="PROSITE" id="PS51379"/>
    </source>
</evidence>
<dbReference type="OrthoDB" id="9974421at2759"/>
<evidence type="ECO:0000256" key="10">
    <source>
        <dbReference type="ARBA" id="ARBA00038856"/>
    </source>
</evidence>
<dbReference type="InterPro" id="IPR036188">
    <property type="entry name" value="FAD/NAD-bd_sf"/>
</dbReference>
<dbReference type="SUPFAM" id="SSF51905">
    <property type="entry name" value="FAD/NAD(P)-binding domain"/>
    <property type="match status" value="1"/>
</dbReference>
<comment type="caution">
    <text evidence="16">The sequence shown here is derived from an EMBL/GenBank/DDBJ whole genome shotgun (WGS) entry which is preliminary data.</text>
</comment>
<dbReference type="PROSITE" id="PS51257">
    <property type="entry name" value="PROKAR_LIPOPROTEIN"/>
    <property type="match status" value="1"/>
</dbReference>
<dbReference type="InterPro" id="IPR052542">
    <property type="entry name" value="Cholesterol_Oxidase"/>
</dbReference>
<dbReference type="EC" id="5.3.3.1" evidence="10"/>
<dbReference type="InterPro" id="IPR007867">
    <property type="entry name" value="GMC_OxRtase_C"/>
</dbReference>
<name>A0A8J4RJ45_9ROSI</name>
<dbReference type="PANTHER" id="PTHR47470">
    <property type="entry name" value="CHOLESTEROL OXIDASE"/>
    <property type="match status" value="1"/>
</dbReference>
<protein>
    <recommendedName>
        <fullName evidence="13">Cholesterol oxidase</fullName>
        <ecNumber evidence="12">1.1.3.6</ecNumber>
        <ecNumber evidence="10">5.3.3.1</ecNumber>
    </recommendedName>
    <alternativeName>
        <fullName evidence="14">Cholesterol isomerase</fullName>
    </alternativeName>
</protein>
<keyword evidence="5" id="KW-0560">Oxidoreductase</keyword>
<keyword evidence="8" id="KW-0753">Steroid metabolism</keyword>
<dbReference type="Pfam" id="PF05199">
    <property type="entry name" value="GMC_oxred_C"/>
    <property type="match status" value="1"/>
</dbReference>
<evidence type="ECO:0000256" key="3">
    <source>
        <dbReference type="ARBA" id="ARBA00022630"/>
    </source>
</evidence>
<dbReference type="Gene3D" id="3.50.50.60">
    <property type="entry name" value="FAD/NAD(P)-binding domain"/>
    <property type="match status" value="2"/>
</dbReference>
<feature type="domain" description="4Fe-4S ferredoxin-type" evidence="15">
    <location>
        <begin position="192"/>
        <end position="221"/>
    </location>
</feature>
<dbReference type="PANTHER" id="PTHR47470:SF1">
    <property type="entry name" value="FAD-DEPENDENT OXIDOREDUCTASE 2 FAD BINDING DOMAIN-CONTAINING PROTEIN"/>
    <property type="match status" value="1"/>
</dbReference>
<evidence type="ECO:0000256" key="12">
    <source>
        <dbReference type="ARBA" id="ARBA00049723"/>
    </source>
</evidence>
<evidence type="ECO:0000313" key="16">
    <source>
        <dbReference type="EMBL" id="KAF3970545.1"/>
    </source>
</evidence>
<evidence type="ECO:0000256" key="13">
    <source>
        <dbReference type="ARBA" id="ARBA00049744"/>
    </source>
</evidence>
<dbReference type="Proteomes" id="UP000737018">
    <property type="component" value="Unassembled WGS sequence"/>
</dbReference>
<dbReference type="PROSITE" id="PS51379">
    <property type="entry name" value="4FE4S_FER_2"/>
    <property type="match status" value="1"/>
</dbReference>
<evidence type="ECO:0000256" key="11">
    <source>
        <dbReference type="ARBA" id="ARBA00049645"/>
    </source>
</evidence>
<evidence type="ECO:0000256" key="1">
    <source>
        <dbReference type="ARBA" id="ARBA00001974"/>
    </source>
</evidence>
<evidence type="ECO:0000313" key="17">
    <source>
        <dbReference type="Proteomes" id="UP000737018"/>
    </source>
</evidence>
<keyword evidence="7" id="KW-1207">Sterol metabolism</keyword>
<evidence type="ECO:0000256" key="2">
    <source>
        <dbReference type="ARBA" id="ARBA00022548"/>
    </source>
</evidence>
<dbReference type="GO" id="GO:0004769">
    <property type="term" value="F:steroid Delta-isomerase activity"/>
    <property type="evidence" value="ECO:0007669"/>
    <property type="project" value="UniProtKB-EC"/>
</dbReference>
<gene>
    <name evidence="16" type="ORF">CMV_005768</name>
</gene>
<evidence type="ECO:0000256" key="8">
    <source>
        <dbReference type="ARBA" id="ARBA00023221"/>
    </source>
</evidence>
<keyword evidence="3" id="KW-0285">Flavoprotein</keyword>
<dbReference type="InterPro" id="IPR017896">
    <property type="entry name" value="4Fe4S_Fe-S-bd"/>
</dbReference>
<dbReference type="GO" id="GO:0016995">
    <property type="term" value="F:cholesterol oxidase activity"/>
    <property type="evidence" value="ECO:0007669"/>
    <property type="project" value="UniProtKB-EC"/>
</dbReference>